<organism evidence="8 9">
    <name type="scientific">Cardiosporidium cionae</name>
    <dbReference type="NCBI Taxonomy" id="476202"/>
    <lineage>
        <taxon>Eukaryota</taxon>
        <taxon>Sar</taxon>
        <taxon>Alveolata</taxon>
        <taxon>Apicomplexa</taxon>
        <taxon>Aconoidasida</taxon>
        <taxon>Nephromycida</taxon>
        <taxon>Cardiosporidium</taxon>
    </lineage>
</organism>
<evidence type="ECO:0000256" key="3">
    <source>
        <dbReference type="ARBA" id="ARBA00022741"/>
    </source>
</evidence>
<feature type="region of interest" description="Disordered" evidence="6">
    <location>
        <begin position="371"/>
        <end position="462"/>
    </location>
</feature>
<evidence type="ECO:0000256" key="1">
    <source>
        <dbReference type="ARBA" id="ARBA00022527"/>
    </source>
</evidence>
<dbReference type="EMBL" id="JADAQX010000472">
    <property type="protein sequence ID" value="KAF8820123.1"/>
    <property type="molecule type" value="Genomic_DNA"/>
</dbReference>
<feature type="compositionally biased region" description="Basic residues" evidence="6">
    <location>
        <begin position="232"/>
        <end position="243"/>
    </location>
</feature>
<feature type="compositionally biased region" description="Polar residues" evidence="6">
    <location>
        <begin position="373"/>
        <end position="394"/>
    </location>
</feature>
<evidence type="ECO:0000313" key="8">
    <source>
        <dbReference type="EMBL" id="KAF8820123.1"/>
    </source>
</evidence>
<evidence type="ECO:0000256" key="2">
    <source>
        <dbReference type="ARBA" id="ARBA00022679"/>
    </source>
</evidence>
<feature type="region of interest" description="Disordered" evidence="6">
    <location>
        <begin position="165"/>
        <end position="185"/>
    </location>
</feature>
<feature type="domain" description="Protein kinase" evidence="7">
    <location>
        <begin position="566"/>
        <end position="882"/>
    </location>
</feature>
<sequence length="889" mass="101394">MQKLKSHTLPSPADSHIHRSCYYTALPLNGFSCLSYDQHSSYLPKCEFTTHSKITQHYRRKKNDVDAVTDVTPIDLYGEAVDPLYASPPMPMHPHVVRHAHFHDCDTTNASITLSTVHHPICSSTLPPSLSTVSAHYMSMASSSEYFPSGASQVPLTTTAPAYGFDSPPTVSMQEGVPDPSLSSSSSIFSLLRQPVMLPSPATTLTYPRTATQGEHCPWPLSSPPSPSISRSNHRPLSSHRSVKWPQYIPSSHRSQKGRRGSPYHETLQQTSVSAMEGPPPVASRTRGFLRYGRHSRPSPSSLAPPKPKRQQLTSLYQPSGRSYIPNGRIRGFSPAPLPPSIPLSDPLLPPSLECPESSFSRRRWMAAKVQPSLASHRSPFSTNRIHSPTTHIPLSSRSIRRSSYYFSGNPSLKRPPMYSRQTLRREPFSPPPPYSRSRWRSRWESGSSRRKSSYGTSQKHAYETYPMNDTFQRRHGSSSCEGYAKQGRIPADTRFSRQWWNHSIVSSHHYLPYRSRKRKIWKNNKMFDQSGNDDRERKQKSKKEAKQDEIVHFQWSDGMLLNKRYRVIDLMGEGTFGRVLRCYDTKMRCDVAVKVVRDVTRYTAAAKIEASILEDIRLLDIHQQSRCVLLLDSFMHENRHMCLVFEKLGLSLYDLLSQNDYKGFFMGDIRVFAQQTLQTLAFLNKIKLTHTDLKPENILLECDPSEVDTVPFLRRPRRADVKLIDFGSATFEDEHHSAIINTRQYRAPEVIFGLGWDMSSDVWSLGCILMELYTGCLLFKTHEHLEHLAMIERIVGPFPPRLVKHARKCDGNKYIHPVEERLFWPEGASGNGSIMRVKQCVSLVDLVLPAHRPFAEFVRYLLEIEAMNRPSPHQALQHNFFKIDLSEY</sequence>
<comment type="caution">
    <text evidence="8">The sequence shown here is derived from an EMBL/GenBank/DDBJ whole genome shotgun (WGS) entry which is preliminary data.</text>
</comment>
<dbReference type="PROSITE" id="PS50011">
    <property type="entry name" value="PROTEIN_KINASE_DOM"/>
    <property type="match status" value="1"/>
</dbReference>
<keyword evidence="5" id="KW-0067">ATP-binding</keyword>
<dbReference type="Gene3D" id="1.10.510.10">
    <property type="entry name" value="Transferase(Phosphotransferase) domain 1"/>
    <property type="match status" value="1"/>
</dbReference>
<evidence type="ECO:0000256" key="4">
    <source>
        <dbReference type="ARBA" id="ARBA00022777"/>
    </source>
</evidence>
<evidence type="ECO:0000256" key="6">
    <source>
        <dbReference type="SAM" id="MobiDB-lite"/>
    </source>
</evidence>
<dbReference type="InterPro" id="IPR000719">
    <property type="entry name" value="Prot_kinase_dom"/>
</dbReference>
<feature type="region of interest" description="Disordered" evidence="6">
    <location>
        <begin position="216"/>
        <end position="264"/>
    </location>
</feature>
<evidence type="ECO:0000256" key="5">
    <source>
        <dbReference type="ARBA" id="ARBA00022840"/>
    </source>
</evidence>
<keyword evidence="1" id="KW-0723">Serine/threonine-protein kinase</keyword>
<dbReference type="Gene3D" id="3.30.200.20">
    <property type="entry name" value="Phosphorylase Kinase, domain 1"/>
    <property type="match status" value="1"/>
</dbReference>
<accession>A0ABQ7J809</accession>
<keyword evidence="2" id="KW-0808">Transferase</keyword>
<dbReference type="InterPro" id="IPR051175">
    <property type="entry name" value="CLK_kinases"/>
</dbReference>
<dbReference type="SUPFAM" id="SSF56112">
    <property type="entry name" value="Protein kinase-like (PK-like)"/>
    <property type="match status" value="1"/>
</dbReference>
<reference evidence="8 9" key="1">
    <citation type="journal article" date="2020" name="bioRxiv">
        <title>Metabolic contributions of an alphaproteobacterial endosymbiont in the apicomplexan Cardiosporidium cionae.</title>
        <authorList>
            <person name="Hunter E.S."/>
            <person name="Paight C.J."/>
            <person name="Lane C.E."/>
        </authorList>
    </citation>
    <scope>NUCLEOTIDE SEQUENCE [LARGE SCALE GENOMIC DNA]</scope>
    <source>
        <strain evidence="8">ESH_2018</strain>
    </source>
</reference>
<feature type="region of interest" description="Disordered" evidence="6">
    <location>
        <begin position="525"/>
        <end position="546"/>
    </location>
</feature>
<dbReference type="GO" id="GO:0016301">
    <property type="term" value="F:kinase activity"/>
    <property type="evidence" value="ECO:0007669"/>
    <property type="project" value="UniProtKB-KW"/>
</dbReference>
<dbReference type="Pfam" id="PF00069">
    <property type="entry name" value="Pkinase"/>
    <property type="match status" value="1"/>
</dbReference>
<keyword evidence="9" id="KW-1185">Reference proteome</keyword>
<feature type="region of interest" description="Disordered" evidence="6">
    <location>
        <begin position="292"/>
        <end position="338"/>
    </location>
</feature>
<dbReference type="PANTHER" id="PTHR45646">
    <property type="entry name" value="SERINE/THREONINE-PROTEIN KINASE DOA-RELATED"/>
    <property type="match status" value="1"/>
</dbReference>
<keyword evidence="3" id="KW-0547">Nucleotide-binding</keyword>
<dbReference type="InterPro" id="IPR008271">
    <property type="entry name" value="Ser/Thr_kinase_AS"/>
</dbReference>
<dbReference type="InterPro" id="IPR011009">
    <property type="entry name" value="Kinase-like_dom_sf"/>
</dbReference>
<dbReference type="SMART" id="SM00220">
    <property type="entry name" value="S_TKc"/>
    <property type="match status" value="1"/>
</dbReference>
<dbReference type="CDD" id="cd14134">
    <property type="entry name" value="PKc_CLK"/>
    <property type="match status" value="1"/>
</dbReference>
<dbReference type="Proteomes" id="UP000823046">
    <property type="component" value="Unassembled WGS sequence"/>
</dbReference>
<feature type="compositionally biased region" description="Polar residues" evidence="6">
    <location>
        <begin position="311"/>
        <end position="321"/>
    </location>
</feature>
<proteinExistence type="predicted"/>
<evidence type="ECO:0000259" key="7">
    <source>
        <dbReference type="PROSITE" id="PS50011"/>
    </source>
</evidence>
<gene>
    <name evidence="8" type="ORF">IE077_003530</name>
</gene>
<evidence type="ECO:0000313" key="9">
    <source>
        <dbReference type="Proteomes" id="UP000823046"/>
    </source>
</evidence>
<dbReference type="PANTHER" id="PTHR45646:SF11">
    <property type="entry name" value="SERINE_THREONINE-PROTEIN KINASE DOA"/>
    <property type="match status" value="1"/>
</dbReference>
<name>A0ABQ7J809_9APIC</name>
<dbReference type="PROSITE" id="PS00108">
    <property type="entry name" value="PROTEIN_KINASE_ST"/>
    <property type="match status" value="1"/>
</dbReference>
<feature type="compositionally biased region" description="Basic and acidic residues" evidence="6">
    <location>
        <begin position="533"/>
        <end position="546"/>
    </location>
</feature>
<keyword evidence="4 8" id="KW-0418">Kinase</keyword>
<protein>
    <submittedName>
        <fullName evidence="8">Cell-cycle-associated protein kinase CLK</fullName>
    </submittedName>
</protein>